<dbReference type="OrthoDB" id="9758917at2"/>
<evidence type="ECO:0000256" key="3">
    <source>
        <dbReference type="ARBA" id="ARBA00004418"/>
    </source>
</evidence>
<keyword evidence="13" id="KW-0346">Stress response</keyword>
<keyword evidence="20" id="KW-1185">Reference proteome</keyword>
<dbReference type="Proteomes" id="UP000029273">
    <property type="component" value="Unassembled WGS sequence"/>
</dbReference>
<accession>A0A1A6C8S0</accession>
<dbReference type="NCBIfam" id="TIGR02037">
    <property type="entry name" value="degP_htrA_DO"/>
    <property type="match status" value="1"/>
</dbReference>
<comment type="catalytic activity">
    <reaction evidence="1">
        <text>Acts on substrates that are at least partially unfolded. The cleavage site P1 residue is normally between a pair of hydrophobic residues, such as Val-|-Val.</text>
        <dbReference type="EC" id="3.4.21.107"/>
    </reaction>
</comment>
<comment type="similarity">
    <text evidence="4">Belongs to the peptidase S1C family.</text>
</comment>
<evidence type="ECO:0000256" key="1">
    <source>
        <dbReference type="ARBA" id="ARBA00001772"/>
    </source>
</evidence>
<keyword evidence="10" id="KW-0574">Periplasm</keyword>
<evidence type="ECO:0000256" key="8">
    <source>
        <dbReference type="ARBA" id="ARBA00022729"/>
    </source>
</evidence>
<evidence type="ECO:0000256" key="6">
    <source>
        <dbReference type="ARBA" id="ARBA00013958"/>
    </source>
</evidence>
<comment type="caution">
    <text evidence="19">The sequence shown here is derived from an EMBL/GenBank/DDBJ whole genome shotgun (WGS) entry which is preliminary data.</text>
</comment>
<organism evidence="19 20">
    <name type="scientific">Acidihalobacter prosperus</name>
    <dbReference type="NCBI Taxonomy" id="160660"/>
    <lineage>
        <taxon>Bacteria</taxon>
        <taxon>Pseudomonadati</taxon>
        <taxon>Pseudomonadota</taxon>
        <taxon>Gammaproteobacteria</taxon>
        <taxon>Chromatiales</taxon>
        <taxon>Ectothiorhodospiraceae</taxon>
        <taxon>Acidihalobacter</taxon>
    </lineage>
</organism>
<evidence type="ECO:0000256" key="17">
    <source>
        <dbReference type="SAM" id="SignalP"/>
    </source>
</evidence>
<dbReference type="AlphaFoldDB" id="A0A1A6C8S0"/>
<evidence type="ECO:0000256" key="15">
    <source>
        <dbReference type="PIRSR" id="PIRSR611782-1"/>
    </source>
</evidence>
<feature type="active site" description="Charge relay system" evidence="15">
    <location>
        <position position="139"/>
    </location>
</feature>
<name>A0A1A6C8S0_9GAMM</name>
<evidence type="ECO:0000256" key="16">
    <source>
        <dbReference type="PIRSR" id="PIRSR611782-2"/>
    </source>
</evidence>
<dbReference type="GO" id="GO:0004252">
    <property type="term" value="F:serine-type endopeptidase activity"/>
    <property type="evidence" value="ECO:0007669"/>
    <property type="project" value="InterPro"/>
</dbReference>
<dbReference type="GO" id="GO:0006508">
    <property type="term" value="P:proteolysis"/>
    <property type="evidence" value="ECO:0007669"/>
    <property type="project" value="UniProtKB-KW"/>
</dbReference>
<dbReference type="EC" id="3.4.21.107" evidence="5"/>
<feature type="chain" id="PRO_5039003925" description="Probable periplasmic serine endoprotease DegP-like" evidence="17">
    <location>
        <begin position="30"/>
        <end position="500"/>
    </location>
</feature>
<evidence type="ECO:0000256" key="2">
    <source>
        <dbReference type="ARBA" id="ARBA00002610"/>
    </source>
</evidence>
<feature type="active site" description="Charge relay system" evidence="15">
    <location>
        <position position="242"/>
    </location>
</feature>
<dbReference type="InterPro" id="IPR011782">
    <property type="entry name" value="Pept_S1C_Do"/>
</dbReference>
<evidence type="ECO:0000313" key="20">
    <source>
        <dbReference type="Proteomes" id="UP000029273"/>
    </source>
</evidence>
<feature type="domain" description="PDZ" evidence="18">
    <location>
        <begin position="291"/>
        <end position="351"/>
    </location>
</feature>
<dbReference type="Pfam" id="PF13365">
    <property type="entry name" value="Trypsin_2"/>
    <property type="match status" value="1"/>
</dbReference>
<evidence type="ECO:0000256" key="12">
    <source>
        <dbReference type="ARBA" id="ARBA00022825"/>
    </source>
</evidence>
<dbReference type="PRINTS" id="PR00834">
    <property type="entry name" value="PROTEASES2C"/>
</dbReference>
<evidence type="ECO:0000256" key="10">
    <source>
        <dbReference type="ARBA" id="ARBA00022764"/>
    </source>
</evidence>
<gene>
    <name evidence="19" type="ORF">Thpro_020661</name>
</gene>
<reference evidence="19 20" key="1">
    <citation type="journal article" date="2014" name="Genome Announc.">
        <title>Draft Genome Sequence of the Iron-Oxidizing, Acidophilic, and Halotolerant 'Thiobacillus prosperus' Type Strain DSM 5130.</title>
        <authorList>
            <person name="Ossandon F.J."/>
            <person name="Cardenas J.P."/>
            <person name="Corbett M."/>
            <person name="Quatrini R."/>
            <person name="Holmes D.S."/>
            <person name="Watkin E."/>
        </authorList>
    </citation>
    <scope>NUCLEOTIDE SEQUENCE [LARGE SCALE GENOMIC DNA]</scope>
    <source>
        <strain evidence="19 20">DSM 5130</strain>
    </source>
</reference>
<comment type="subcellular location">
    <subcellularLocation>
        <location evidence="3">Periplasm</location>
    </subcellularLocation>
</comment>
<evidence type="ECO:0000313" key="19">
    <source>
        <dbReference type="EMBL" id="OBS10945.1"/>
    </source>
</evidence>
<feature type="binding site" evidence="16">
    <location>
        <position position="169"/>
    </location>
    <ligand>
        <name>substrate</name>
    </ligand>
</feature>
<dbReference type="PROSITE" id="PS51257">
    <property type="entry name" value="PROKAR_LIPOPROTEIN"/>
    <property type="match status" value="1"/>
</dbReference>
<dbReference type="InterPro" id="IPR009003">
    <property type="entry name" value="Peptidase_S1_PA"/>
</dbReference>
<proteinExistence type="inferred from homology"/>
<evidence type="ECO:0000256" key="11">
    <source>
        <dbReference type="ARBA" id="ARBA00022801"/>
    </source>
</evidence>
<dbReference type="SUPFAM" id="SSF50156">
    <property type="entry name" value="PDZ domain-like"/>
    <property type="match status" value="2"/>
</dbReference>
<dbReference type="PANTHER" id="PTHR22939">
    <property type="entry name" value="SERINE PROTEASE FAMILY S1C HTRA-RELATED"/>
    <property type="match status" value="1"/>
</dbReference>
<dbReference type="InterPro" id="IPR001478">
    <property type="entry name" value="PDZ"/>
</dbReference>
<dbReference type="Pfam" id="PF13180">
    <property type="entry name" value="PDZ_2"/>
    <property type="match status" value="2"/>
</dbReference>
<feature type="binding site" evidence="16">
    <location>
        <position position="139"/>
    </location>
    <ligand>
        <name>substrate</name>
    </ligand>
</feature>
<dbReference type="PROSITE" id="PS50106">
    <property type="entry name" value="PDZ"/>
    <property type="match status" value="2"/>
</dbReference>
<dbReference type="Gene3D" id="2.30.42.10">
    <property type="match status" value="2"/>
</dbReference>
<evidence type="ECO:0000256" key="7">
    <source>
        <dbReference type="ARBA" id="ARBA00022670"/>
    </source>
</evidence>
<evidence type="ECO:0000256" key="9">
    <source>
        <dbReference type="ARBA" id="ARBA00022737"/>
    </source>
</evidence>
<evidence type="ECO:0000256" key="5">
    <source>
        <dbReference type="ARBA" id="ARBA00013035"/>
    </source>
</evidence>
<dbReference type="SUPFAM" id="SSF50494">
    <property type="entry name" value="Trypsin-like serine proteases"/>
    <property type="match status" value="1"/>
</dbReference>
<dbReference type="InterPro" id="IPR001940">
    <property type="entry name" value="Peptidase_S1C"/>
</dbReference>
<dbReference type="SMART" id="SM00228">
    <property type="entry name" value="PDZ"/>
    <property type="match status" value="2"/>
</dbReference>
<dbReference type="FunFam" id="2.40.10.120:FF:000007">
    <property type="entry name" value="Periplasmic serine endoprotease DegP-like"/>
    <property type="match status" value="1"/>
</dbReference>
<evidence type="ECO:0000256" key="13">
    <source>
        <dbReference type="ARBA" id="ARBA00023016"/>
    </source>
</evidence>
<dbReference type="PANTHER" id="PTHR22939:SF130">
    <property type="entry name" value="PERIPLASMIC SERINE ENDOPROTEASE DEGP-LIKE-RELATED"/>
    <property type="match status" value="1"/>
</dbReference>
<dbReference type="Gene3D" id="2.40.10.120">
    <property type="match status" value="1"/>
</dbReference>
<dbReference type="InterPro" id="IPR036034">
    <property type="entry name" value="PDZ_sf"/>
</dbReference>
<dbReference type="EMBL" id="JQSG02000001">
    <property type="protein sequence ID" value="OBS10945.1"/>
    <property type="molecule type" value="Genomic_DNA"/>
</dbReference>
<comment type="function">
    <text evidence="2">Might be efficient in the degradation of transiently denatured and unfolded proteins which accumulate in the periplasm following stress conditions.</text>
</comment>
<dbReference type="CDD" id="cd10839">
    <property type="entry name" value="cpPDZ1_DegP-like"/>
    <property type="match status" value="1"/>
</dbReference>
<evidence type="ECO:0000256" key="14">
    <source>
        <dbReference type="ARBA" id="ARBA00032850"/>
    </source>
</evidence>
<feature type="signal peptide" evidence="17">
    <location>
        <begin position="1"/>
        <end position="29"/>
    </location>
</feature>
<keyword evidence="7" id="KW-0645">Protease</keyword>
<dbReference type="STRING" id="160660.BJI67_08640"/>
<keyword evidence="9" id="KW-0677">Repeat</keyword>
<feature type="domain" description="PDZ" evidence="18">
    <location>
        <begin position="414"/>
        <end position="477"/>
    </location>
</feature>
<sequence>MNRTLIHQTRRWLSLSFVALLALTTQACAQEASDHAKSQTPSQSSAAAAPQLSSLPDFTQLVHNAAPAVVSITGVRIIKSDAGEQQAMPDLPPNSPFRQFFKHFFGPNNPFDQPFESKERILGSGFIISSDGYIVTNRHVVVGDTDLKVRLLDRHEYTAKVIGMDKRTDLALLKIDAKQLPTLPLGNSDHLQVGQWVLAIGNPFGFDYTATQGIISALSRNLPDENYVPFIQTDAAVNPGNSGGPLLNLKGQVVGVNSQIYTNSGGFMGLSFAIPINIVKDVIDQLKAHGKVSYGWLGVMVQGMDQSLAQSFGLQQPTGALVAQVEPGSPAAKAGFKSGDIILEFGGKPVKRSGDLPPLVGSTPVGTVVPVDILRDGKHMTLKVKIGKLSEQQMKAAHEKPPADNGHGRMGIATETIPKDKLEALGLKHDAVVIKALNPDGAAAKSGLQVGDIILDFDRHRITSSTELNRLVRQAPGGRPIPILILRDKTPLFTAITLPK</sequence>
<protein>
    <recommendedName>
        <fullName evidence="6">Probable periplasmic serine endoprotease DegP-like</fullName>
        <ecNumber evidence="5">3.4.21.107</ecNumber>
    </recommendedName>
    <alternativeName>
        <fullName evidence="14">Protease Do</fullName>
    </alternativeName>
</protein>
<dbReference type="GO" id="GO:0042597">
    <property type="term" value="C:periplasmic space"/>
    <property type="evidence" value="ECO:0007669"/>
    <property type="project" value="UniProtKB-SubCell"/>
</dbReference>
<keyword evidence="12" id="KW-0720">Serine protease</keyword>
<feature type="binding site" evidence="16">
    <location>
        <begin position="240"/>
        <end position="242"/>
    </location>
    <ligand>
        <name>substrate</name>
    </ligand>
</feature>
<keyword evidence="11" id="KW-0378">Hydrolase</keyword>
<feature type="active site" description="Charge relay system" evidence="15">
    <location>
        <position position="169"/>
    </location>
</feature>
<dbReference type="RefSeq" id="WP_082954402.1">
    <property type="nucleotide sequence ID" value="NZ_JQSG02000001.1"/>
</dbReference>
<evidence type="ECO:0000256" key="4">
    <source>
        <dbReference type="ARBA" id="ARBA00010541"/>
    </source>
</evidence>
<keyword evidence="8 17" id="KW-0732">Signal</keyword>
<evidence type="ECO:0000259" key="18">
    <source>
        <dbReference type="PROSITE" id="PS50106"/>
    </source>
</evidence>